<dbReference type="Proteomes" id="UP000503840">
    <property type="component" value="Unassembled WGS sequence"/>
</dbReference>
<dbReference type="RefSeq" id="WP_174406491.1">
    <property type="nucleotide sequence ID" value="NZ_BLVO01000016.1"/>
</dbReference>
<dbReference type="Pfam" id="PF17033">
    <property type="entry name" value="Peptidase_M99"/>
    <property type="match status" value="1"/>
</dbReference>
<evidence type="ECO:0000259" key="2">
    <source>
        <dbReference type="Pfam" id="PF17033"/>
    </source>
</evidence>
<accession>A0A7J0BML5</accession>
<evidence type="ECO:0000313" key="4">
    <source>
        <dbReference type="EMBL" id="GFM34838.1"/>
    </source>
</evidence>
<dbReference type="Gene3D" id="3.40.630.10">
    <property type="entry name" value="Zn peptidases"/>
    <property type="match status" value="1"/>
</dbReference>
<keyword evidence="1" id="KW-0732">Signal</keyword>
<feature type="signal peptide" evidence="1">
    <location>
        <begin position="1"/>
        <end position="19"/>
    </location>
</feature>
<dbReference type="Pfam" id="PF17129">
    <property type="entry name" value="Peptidase_M99_C"/>
    <property type="match status" value="1"/>
</dbReference>
<dbReference type="SUPFAM" id="SSF53187">
    <property type="entry name" value="Zn-dependent exopeptidases"/>
    <property type="match status" value="1"/>
</dbReference>
<protein>
    <submittedName>
        <fullName evidence="4">Lipoprotein</fullName>
    </submittedName>
</protein>
<dbReference type="InterPro" id="IPR031489">
    <property type="entry name" value="Peptidase_M99"/>
</dbReference>
<sequence length="454" mass="50414">MKYLLGLLLILCTALPVQARNPLDFSLLKLGNDPKGPTVLVIGGIQGDEPGGFNAAGVLGSHYTITKGNVWVVPNLNFPSIITRSRGLHGDMNRKFARLGKDDPEYETVEKIKSIIVHPQVDMVLNLHDGSGFYRPQWEDAVRNPKRWGQSVIIDQEAIASTRFGNLANMGTLAVQDANNALLVPDHLYHLKNTRTREGDVEMEKTLTYFAITHGKPAFGIEASKAFNTATRAYYHVRILESFMRQAGVQFERDFTLTPEGLEAAMNRNLHLAFHDGRLTLDLDNIRSTLRYVPLSRNAGDDFTPSKPLLTMVGEGNAFRVYYGNNRITQLVPQYFDYDDSLKALRMTVDGLAKTTPMGSIVNVSDAFEIAPEEGYRINIIGYTRPGVDSECGISIRRNEILNAYSIDNAGDVYRVEVYRGDKFSGMVLVRFGGAPTQLVQGSDYTGEEDALGR</sequence>
<dbReference type="EMBL" id="BLVO01000016">
    <property type="protein sequence ID" value="GFM34838.1"/>
    <property type="molecule type" value="Genomic_DNA"/>
</dbReference>
<name>A0A7J0BML5_9BACT</name>
<gene>
    <name evidence="4" type="ORF">DSM101010T_32030</name>
</gene>
<evidence type="ECO:0000259" key="3">
    <source>
        <dbReference type="Pfam" id="PF17129"/>
    </source>
</evidence>
<dbReference type="CDD" id="cd06243">
    <property type="entry name" value="M14_CP_Csd4-like"/>
    <property type="match status" value="1"/>
</dbReference>
<dbReference type="InterPro" id="IPR033397">
    <property type="entry name" value="Metallo_peptidase_C"/>
</dbReference>
<reference evidence="4 5" key="1">
    <citation type="submission" date="2020-05" db="EMBL/GenBank/DDBJ databases">
        <title>Draft genome sequence of Desulfovibrio sp. strain HN2T.</title>
        <authorList>
            <person name="Ueno A."/>
            <person name="Tamazawa S."/>
            <person name="Tamamura S."/>
            <person name="Murakami T."/>
            <person name="Kiyama T."/>
            <person name="Inomata H."/>
            <person name="Amano Y."/>
            <person name="Miyakawa K."/>
            <person name="Tamaki H."/>
            <person name="Naganuma T."/>
            <person name="Kaneko K."/>
        </authorList>
    </citation>
    <scope>NUCLEOTIDE SEQUENCE [LARGE SCALE GENOMIC DNA]</scope>
    <source>
        <strain evidence="4 5">HN2</strain>
    </source>
</reference>
<feature type="domain" description="D,L-carboxypeptidase peptidase" evidence="2">
    <location>
        <begin position="2"/>
        <end position="267"/>
    </location>
</feature>
<feature type="chain" id="PRO_5029901366" evidence="1">
    <location>
        <begin position="20"/>
        <end position="454"/>
    </location>
</feature>
<comment type="caution">
    <text evidence="4">The sequence shown here is derived from an EMBL/GenBank/DDBJ whole genome shotgun (WGS) entry which is preliminary data.</text>
</comment>
<feature type="domain" description="Metallo-carboxypeptidase C-terminal" evidence="3">
    <location>
        <begin position="338"/>
        <end position="432"/>
    </location>
</feature>
<keyword evidence="4" id="KW-0449">Lipoprotein</keyword>
<dbReference type="AlphaFoldDB" id="A0A7J0BML5"/>
<proteinExistence type="predicted"/>
<evidence type="ECO:0000256" key="1">
    <source>
        <dbReference type="SAM" id="SignalP"/>
    </source>
</evidence>
<evidence type="ECO:0000313" key="5">
    <source>
        <dbReference type="Proteomes" id="UP000503840"/>
    </source>
</evidence>
<keyword evidence="5" id="KW-1185">Reference proteome</keyword>
<organism evidence="4 5">
    <name type="scientific">Desulfovibrio subterraneus</name>
    <dbReference type="NCBI Taxonomy" id="2718620"/>
    <lineage>
        <taxon>Bacteria</taxon>
        <taxon>Pseudomonadati</taxon>
        <taxon>Thermodesulfobacteriota</taxon>
        <taxon>Desulfovibrionia</taxon>
        <taxon>Desulfovibrionales</taxon>
        <taxon>Desulfovibrionaceae</taxon>
        <taxon>Desulfovibrio</taxon>
    </lineage>
</organism>